<organism evidence="1 2">
    <name type="scientific">Rhododendron molle</name>
    <name type="common">Chinese azalea</name>
    <name type="synonym">Azalea mollis</name>
    <dbReference type="NCBI Taxonomy" id="49168"/>
    <lineage>
        <taxon>Eukaryota</taxon>
        <taxon>Viridiplantae</taxon>
        <taxon>Streptophyta</taxon>
        <taxon>Embryophyta</taxon>
        <taxon>Tracheophyta</taxon>
        <taxon>Spermatophyta</taxon>
        <taxon>Magnoliopsida</taxon>
        <taxon>eudicotyledons</taxon>
        <taxon>Gunneridae</taxon>
        <taxon>Pentapetalae</taxon>
        <taxon>asterids</taxon>
        <taxon>Ericales</taxon>
        <taxon>Ericaceae</taxon>
        <taxon>Ericoideae</taxon>
        <taxon>Rhodoreae</taxon>
        <taxon>Rhododendron</taxon>
    </lineage>
</organism>
<proteinExistence type="predicted"/>
<reference evidence="1" key="1">
    <citation type="submission" date="2022-02" db="EMBL/GenBank/DDBJ databases">
        <title>Plant Genome Project.</title>
        <authorList>
            <person name="Zhang R.-G."/>
        </authorList>
    </citation>
    <scope>NUCLEOTIDE SEQUENCE</scope>
    <source>
        <strain evidence="1">AT1</strain>
    </source>
</reference>
<dbReference type="EMBL" id="CM046389">
    <property type="protein sequence ID" value="KAI8566083.1"/>
    <property type="molecule type" value="Genomic_DNA"/>
</dbReference>
<accession>A0ACC0PMR2</accession>
<evidence type="ECO:0000313" key="1">
    <source>
        <dbReference type="EMBL" id="KAI8566083.1"/>
    </source>
</evidence>
<gene>
    <name evidence="1" type="ORF">RHMOL_Rhmol02G0011900</name>
</gene>
<evidence type="ECO:0000313" key="2">
    <source>
        <dbReference type="Proteomes" id="UP001062846"/>
    </source>
</evidence>
<name>A0ACC0PMR2_RHOML</name>
<comment type="caution">
    <text evidence="1">The sequence shown here is derived from an EMBL/GenBank/DDBJ whole genome shotgun (WGS) entry which is preliminary data.</text>
</comment>
<protein>
    <submittedName>
        <fullName evidence="1">Uncharacterized protein</fullName>
    </submittedName>
</protein>
<keyword evidence="2" id="KW-1185">Reference proteome</keyword>
<sequence length="382" mass="43631">MFKFISRISARGASPAHNLYLFQIQPLSSFLEVKSKHKSSNQYSFTVKYLINSFGFTPEKALSASRHVKFETPDKPDSVVALFKNHGFTRTQISKVIKKFPSVLVCDAKKTLLPKLQFLNSKGVSSTDVAVIVSTCPHVLKCSLKNVIIPSFDFFSNLLQSEEKAVAAIKRYSGIFWVDHQARVTPHIQVLREANVPEANIMYLLMKQPRTFMVKIGRFREVVEEVEKMGFNHLRMSFVSAVHAVRALSKSTWDKKVEAYRKWGLTDDEFLAAFKKYPGCMKVSENKIDEVMDFLVNKTGWGSSFFVRRPEVVSLSLEKRIVPRNAVYQALWSKGLITSKDIRLETLLLVSETQFLEKVLSYQEEAAPELLKLYKEKLDLAK</sequence>
<dbReference type="Proteomes" id="UP001062846">
    <property type="component" value="Chromosome 2"/>
</dbReference>